<accession>M5RRL0</accession>
<feature type="chain" id="PRO_5004070722" evidence="1">
    <location>
        <begin position="24"/>
        <end position="355"/>
    </location>
</feature>
<dbReference type="Proteomes" id="UP000011991">
    <property type="component" value="Unassembled WGS sequence"/>
</dbReference>
<organism evidence="3 4">
    <name type="scientific">Rhodopirellula maiorica SM1</name>
    <dbReference type="NCBI Taxonomy" id="1265738"/>
    <lineage>
        <taxon>Bacteria</taxon>
        <taxon>Pseudomonadati</taxon>
        <taxon>Planctomycetota</taxon>
        <taxon>Planctomycetia</taxon>
        <taxon>Pirellulales</taxon>
        <taxon>Pirellulaceae</taxon>
        <taxon>Novipirellula</taxon>
    </lineage>
</organism>
<sequence>MLLRSRTLFFATVFTLIPFVASSAEPAGDSVSESVISRVVFGSCIQQDRPTPIFPVMLSAKPELLLFLGDNIYADTADIDVMRAKYDLLAKNNGFQALMSACPVMATWDDHDYGLNDGGASYPERDAAQQAFLDFWGVPADSPRRRQAGVYEAKMFGPPGKRVQVIMLDTRYFRSPLRKGTRQVGGPYLPDDDPEKTMLGEAQWKWLEQQLRLPADVRVIASGIQVVAEAAGQETWSNLPHERKRLFQLIQSTSAGGAIIVSGDRHWAEVSVVSDDVAYPLIDATSSSFNQKHPRGTPTRNQFRVIEQTYHKENFGVISIDWNGVDPEVTIDIRDMTGTSQIKKAIRLSELQPTK</sequence>
<keyword evidence="4" id="KW-1185">Reference proteome</keyword>
<dbReference type="InterPro" id="IPR029052">
    <property type="entry name" value="Metallo-depent_PP-like"/>
</dbReference>
<proteinExistence type="predicted"/>
<dbReference type="CDD" id="cd07389">
    <property type="entry name" value="MPP_PhoD"/>
    <property type="match status" value="1"/>
</dbReference>
<feature type="signal peptide" evidence="1">
    <location>
        <begin position="1"/>
        <end position="23"/>
    </location>
</feature>
<dbReference type="PATRIC" id="fig|1265738.3.peg.1234"/>
<dbReference type="InterPro" id="IPR018946">
    <property type="entry name" value="PhoD-like_MPP"/>
</dbReference>
<dbReference type="AlphaFoldDB" id="M5RRL0"/>
<evidence type="ECO:0000313" key="3">
    <source>
        <dbReference type="EMBL" id="EMI21831.1"/>
    </source>
</evidence>
<reference evidence="3 4" key="1">
    <citation type="journal article" date="2013" name="Mar. Genomics">
        <title>Expression of sulfatases in Rhodopirellula baltica and the diversity of sulfatases in the genus Rhodopirellula.</title>
        <authorList>
            <person name="Wegner C.E."/>
            <person name="Richter-Heitmann T."/>
            <person name="Klindworth A."/>
            <person name="Klockow C."/>
            <person name="Richter M."/>
            <person name="Achstetter T."/>
            <person name="Glockner F.O."/>
            <person name="Harder J."/>
        </authorList>
    </citation>
    <scope>NUCLEOTIDE SEQUENCE [LARGE SCALE GENOMIC DNA]</scope>
    <source>
        <strain evidence="3 4">SM1</strain>
    </source>
</reference>
<dbReference type="PANTHER" id="PTHR33987">
    <property type="entry name" value="CALCINEURIN-LIKE METALLO-PHOSPHOESTERASE SUPERFAMILY PROTEIN"/>
    <property type="match status" value="1"/>
</dbReference>
<dbReference type="Pfam" id="PF09423">
    <property type="entry name" value="PhoD"/>
    <property type="match status" value="1"/>
</dbReference>
<keyword evidence="1" id="KW-0732">Signal</keyword>
<dbReference type="SUPFAM" id="SSF56300">
    <property type="entry name" value="Metallo-dependent phosphatases"/>
    <property type="match status" value="1"/>
</dbReference>
<gene>
    <name evidence="3" type="ORF">RMSM_01244</name>
</gene>
<feature type="domain" description="PhoD-like phosphatase metallophosphatase" evidence="2">
    <location>
        <begin position="56"/>
        <end position="276"/>
    </location>
</feature>
<name>M5RRL0_9BACT</name>
<dbReference type="EMBL" id="ANOG01000186">
    <property type="protein sequence ID" value="EMI21831.1"/>
    <property type="molecule type" value="Genomic_DNA"/>
</dbReference>
<dbReference type="RefSeq" id="WP_008692843.1">
    <property type="nucleotide sequence ID" value="NZ_ANOG01000186.1"/>
</dbReference>
<comment type="caution">
    <text evidence="3">The sequence shown here is derived from an EMBL/GenBank/DDBJ whole genome shotgun (WGS) entry which is preliminary data.</text>
</comment>
<dbReference type="Gene3D" id="3.60.21.70">
    <property type="entry name" value="PhoD-like phosphatase"/>
    <property type="match status" value="1"/>
</dbReference>
<dbReference type="PANTHER" id="PTHR33987:SF1">
    <property type="entry name" value="CALCINEURIN-LIKE METALLO-PHOSPHOESTERASE SUPERFAMILY PROTEIN"/>
    <property type="match status" value="1"/>
</dbReference>
<evidence type="ECO:0000259" key="2">
    <source>
        <dbReference type="Pfam" id="PF09423"/>
    </source>
</evidence>
<dbReference type="InterPro" id="IPR038607">
    <property type="entry name" value="PhoD-like_sf"/>
</dbReference>
<evidence type="ECO:0000256" key="1">
    <source>
        <dbReference type="SAM" id="SignalP"/>
    </source>
</evidence>
<evidence type="ECO:0000313" key="4">
    <source>
        <dbReference type="Proteomes" id="UP000011991"/>
    </source>
</evidence>
<dbReference type="OrthoDB" id="9815670at2"/>
<protein>
    <submittedName>
        <fullName evidence="3">Phosphodiesterase/alkaline phosphatase D</fullName>
    </submittedName>
</protein>